<dbReference type="AlphaFoldDB" id="A0A1G7VQ05"/>
<feature type="transmembrane region" description="Helical" evidence="1">
    <location>
        <begin position="49"/>
        <end position="65"/>
    </location>
</feature>
<protein>
    <submittedName>
        <fullName evidence="2">Uncharacterized protein</fullName>
    </submittedName>
</protein>
<keyword evidence="1" id="KW-0472">Membrane</keyword>
<evidence type="ECO:0000313" key="2">
    <source>
        <dbReference type="EMBL" id="SDG61814.1"/>
    </source>
</evidence>
<feature type="transmembrane region" description="Helical" evidence="1">
    <location>
        <begin position="347"/>
        <end position="370"/>
    </location>
</feature>
<accession>A0A1G7VQ05</accession>
<keyword evidence="1" id="KW-0812">Transmembrane</keyword>
<evidence type="ECO:0000256" key="1">
    <source>
        <dbReference type="SAM" id="Phobius"/>
    </source>
</evidence>
<sequence length="392" mass="45112">MRQFKAKFKYIFLPLVFIGICIIIIYTFLHWLLLIRFNVFTLKDKDADFLIPGIVGLVLPQLLLFPKLRQLKAYKATSRDPITILLMVGGFTFAVPICIAQNYLESATGKLTRLDSISEVHYVPQTKYYTVKQKYPNKHMAHFKVIFSVSGKNNADFNMDAYAAVPVFDRIFPDTSKIAAMRKRVNPKTLVIINDTLRNMLFLKKLPADSIMMMRYVNPTMVMPKYGDAGKYGALAVVTRSYKFKIKPIIPKIEPAAWFVFKYHKTISNSLSTSEKNSYFSQFAKDCDTAFKYKPLNKFIYLARLPNDGEVSNYEAAINSRDDVAEGEQTMLSPVYESFEKRNGNKLAWIGGSFTIGATLFLLLLGLFRIKGLDNFEKRMFEKWEKDLINRR</sequence>
<dbReference type="RefSeq" id="WP_091165360.1">
    <property type="nucleotide sequence ID" value="NZ_FNCG01000004.1"/>
</dbReference>
<organism evidence="2 3">
    <name type="scientific">Mucilaginibacter gossypii</name>
    <dbReference type="NCBI Taxonomy" id="551996"/>
    <lineage>
        <taxon>Bacteria</taxon>
        <taxon>Pseudomonadati</taxon>
        <taxon>Bacteroidota</taxon>
        <taxon>Sphingobacteriia</taxon>
        <taxon>Sphingobacteriales</taxon>
        <taxon>Sphingobacteriaceae</taxon>
        <taxon>Mucilaginibacter</taxon>
    </lineage>
</organism>
<keyword evidence="1" id="KW-1133">Transmembrane helix</keyword>
<dbReference type="EMBL" id="FNCG01000004">
    <property type="protein sequence ID" value="SDG61814.1"/>
    <property type="molecule type" value="Genomic_DNA"/>
</dbReference>
<name>A0A1G7VQ05_9SPHI</name>
<keyword evidence="3" id="KW-1185">Reference proteome</keyword>
<evidence type="ECO:0000313" key="3">
    <source>
        <dbReference type="Proteomes" id="UP000199705"/>
    </source>
</evidence>
<proteinExistence type="predicted"/>
<dbReference type="Proteomes" id="UP000199705">
    <property type="component" value="Unassembled WGS sequence"/>
</dbReference>
<feature type="transmembrane region" description="Helical" evidence="1">
    <location>
        <begin position="85"/>
        <end position="104"/>
    </location>
</feature>
<feature type="transmembrane region" description="Helical" evidence="1">
    <location>
        <begin position="12"/>
        <end position="37"/>
    </location>
</feature>
<gene>
    <name evidence="2" type="ORF">SAMN05192573_104134</name>
</gene>
<dbReference type="STRING" id="551996.SAMN05192573_104134"/>
<reference evidence="3" key="1">
    <citation type="submission" date="2016-10" db="EMBL/GenBank/DDBJ databases">
        <authorList>
            <person name="Varghese N."/>
            <person name="Submissions S."/>
        </authorList>
    </citation>
    <scope>NUCLEOTIDE SEQUENCE [LARGE SCALE GENOMIC DNA]</scope>
    <source>
        <strain evidence="3">Gh-67</strain>
    </source>
</reference>